<evidence type="ECO:0000259" key="1">
    <source>
        <dbReference type="Pfam" id="PF01471"/>
    </source>
</evidence>
<dbReference type="Gene3D" id="1.10.101.10">
    <property type="entry name" value="PGBD-like superfamily/PGBD"/>
    <property type="match status" value="1"/>
</dbReference>
<dbReference type="EMBL" id="CP002691">
    <property type="protein sequence ID" value="AEE51105.1"/>
    <property type="molecule type" value="Genomic_DNA"/>
</dbReference>
<sequence length="363" mass="41422">MQTLKLDSSGHAVIVLQHFLKTIGQPISVDGEFGPKTLAQVKAFQSKHKLRADGVVGPKTWSLLYEHGYDYDTHILNWQSSSGRIFLPKEEYFQDIQPKKSIFLHHTAGFHNPAGVVHWWSVDDKRDPADRKIKPFRVGTAFVIGGIALNGNTEMDGKICRAFMEYHWAHHLGMGERTSGKALSKLNAKISSTSIGIEICAIGPVKKAADGSFFARFAVGNGFKDYPVPADQVCELEQPFRHNRFYHRYSAAQIEACRELILSMAWFFNIPIPDQKYDASWFEFNSRAAYDPGIWTHTNVRKDKSDCFPQPEFIAMLNKLHHDSKTFDPRKLPRDRGMTEMGYDEQPRKNYSGDMEDFDTMIR</sequence>
<dbReference type="GO" id="GO:0008745">
    <property type="term" value="F:N-acetylmuramoyl-L-alanine amidase activity"/>
    <property type="evidence" value="ECO:0007669"/>
    <property type="project" value="InterPro"/>
</dbReference>
<dbReference type="SUPFAM" id="SSF55846">
    <property type="entry name" value="N-acetylmuramoyl-L-alanine amidase-like"/>
    <property type="match status" value="1"/>
</dbReference>
<reference evidence="2 3" key="1">
    <citation type="journal article" date="2011" name="Stand. Genomic Sci.">
        <title>Complete genome sequence of Haliscomenobacter hydrossis type strain (O).</title>
        <authorList>
            <consortium name="US DOE Joint Genome Institute (JGI-PGF)"/>
            <person name="Daligault H."/>
            <person name="Lapidus A."/>
            <person name="Zeytun A."/>
            <person name="Nolan M."/>
            <person name="Lucas S."/>
            <person name="Del Rio T.G."/>
            <person name="Tice H."/>
            <person name="Cheng J.F."/>
            <person name="Tapia R."/>
            <person name="Han C."/>
            <person name="Goodwin L."/>
            <person name="Pitluck S."/>
            <person name="Liolios K."/>
            <person name="Pagani I."/>
            <person name="Ivanova N."/>
            <person name="Huntemann M."/>
            <person name="Mavromatis K."/>
            <person name="Mikhailova N."/>
            <person name="Pati A."/>
            <person name="Chen A."/>
            <person name="Palaniappan K."/>
            <person name="Land M."/>
            <person name="Hauser L."/>
            <person name="Brambilla E.M."/>
            <person name="Rohde M."/>
            <person name="Verbarg S."/>
            <person name="Goker M."/>
            <person name="Bristow J."/>
            <person name="Eisen J.A."/>
            <person name="Markowitz V."/>
            <person name="Hugenholtz P."/>
            <person name="Kyrpides N.C."/>
            <person name="Klenk H.P."/>
            <person name="Woyke T."/>
        </authorList>
    </citation>
    <scope>NUCLEOTIDE SEQUENCE [LARGE SCALE GENOMIC DNA]</scope>
    <source>
        <strain evidence="3">ATCC 27775 / DSM 1100 / LMG 10767 / O</strain>
    </source>
</reference>
<organism evidence="2 3">
    <name type="scientific">Haliscomenobacter hydrossis (strain ATCC 27775 / DSM 1100 / LMG 10767 / O)</name>
    <dbReference type="NCBI Taxonomy" id="760192"/>
    <lineage>
        <taxon>Bacteria</taxon>
        <taxon>Pseudomonadati</taxon>
        <taxon>Bacteroidota</taxon>
        <taxon>Saprospiria</taxon>
        <taxon>Saprospirales</taxon>
        <taxon>Haliscomenobacteraceae</taxon>
        <taxon>Haliscomenobacter</taxon>
    </lineage>
</organism>
<dbReference type="InterPro" id="IPR036366">
    <property type="entry name" value="PGBDSf"/>
</dbReference>
<dbReference type="STRING" id="760192.Halhy_3245"/>
<dbReference type="AlphaFoldDB" id="F4KS18"/>
<evidence type="ECO:0000313" key="2">
    <source>
        <dbReference type="EMBL" id="AEE51105.1"/>
    </source>
</evidence>
<protein>
    <submittedName>
        <fullName evidence="2">Peptidoglycan-binding domain 1 protein</fullName>
    </submittedName>
</protein>
<gene>
    <name evidence="2" type="ordered locus">Halhy_3245</name>
</gene>
<dbReference type="OrthoDB" id="1523598at2"/>
<dbReference type="eggNOG" id="COG3409">
    <property type="taxonomic scope" value="Bacteria"/>
</dbReference>
<dbReference type="InterPro" id="IPR036505">
    <property type="entry name" value="Amidase/PGRP_sf"/>
</dbReference>
<dbReference type="Proteomes" id="UP000008461">
    <property type="component" value="Chromosome"/>
</dbReference>
<dbReference type="RefSeq" id="WP_013765646.1">
    <property type="nucleotide sequence ID" value="NC_015510.1"/>
</dbReference>
<dbReference type="KEGG" id="hhy:Halhy_3245"/>
<dbReference type="SUPFAM" id="SSF47090">
    <property type="entry name" value="PGBD-like"/>
    <property type="match status" value="1"/>
</dbReference>
<proteinExistence type="predicted"/>
<accession>F4KS18</accession>
<dbReference type="HOGENOM" id="CLU_762404_0_0_10"/>
<evidence type="ECO:0000313" key="3">
    <source>
        <dbReference type="Proteomes" id="UP000008461"/>
    </source>
</evidence>
<feature type="domain" description="Peptidoglycan binding-like" evidence="1">
    <location>
        <begin position="10"/>
        <end position="64"/>
    </location>
</feature>
<reference key="2">
    <citation type="submission" date="2011-04" db="EMBL/GenBank/DDBJ databases">
        <title>Complete sequence of chromosome of Haliscomenobacter hydrossis DSM 1100.</title>
        <authorList>
            <consortium name="US DOE Joint Genome Institute (JGI-PGF)"/>
            <person name="Lucas S."/>
            <person name="Han J."/>
            <person name="Lapidus A."/>
            <person name="Bruce D."/>
            <person name="Goodwin L."/>
            <person name="Pitluck S."/>
            <person name="Peters L."/>
            <person name="Kyrpides N."/>
            <person name="Mavromatis K."/>
            <person name="Ivanova N."/>
            <person name="Ovchinnikova G."/>
            <person name="Pagani I."/>
            <person name="Daligault H."/>
            <person name="Detter J.C."/>
            <person name="Han C."/>
            <person name="Land M."/>
            <person name="Hauser L."/>
            <person name="Markowitz V."/>
            <person name="Cheng J.-F."/>
            <person name="Hugenholtz P."/>
            <person name="Woyke T."/>
            <person name="Wu D."/>
            <person name="Verbarg S."/>
            <person name="Frueling A."/>
            <person name="Brambilla E."/>
            <person name="Klenk H.-P."/>
            <person name="Eisen J.A."/>
        </authorList>
    </citation>
    <scope>NUCLEOTIDE SEQUENCE</scope>
    <source>
        <strain>DSM 1100</strain>
    </source>
</reference>
<dbReference type="Gene3D" id="3.40.80.10">
    <property type="entry name" value="Peptidoglycan recognition protein-like"/>
    <property type="match status" value="1"/>
</dbReference>
<keyword evidence="3" id="KW-1185">Reference proteome</keyword>
<dbReference type="GO" id="GO:0009253">
    <property type="term" value="P:peptidoglycan catabolic process"/>
    <property type="evidence" value="ECO:0007669"/>
    <property type="project" value="InterPro"/>
</dbReference>
<dbReference type="InterPro" id="IPR036365">
    <property type="entry name" value="PGBD-like_sf"/>
</dbReference>
<dbReference type="Pfam" id="PF01471">
    <property type="entry name" value="PG_binding_1"/>
    <property type="match status" value="1"/>
</dbReference>
<name>F4KS18_HALH1</name>
<dbReference type="InterPro" id="IPR002477">
    <property type="entry name" value="Peptidoglycan-bd-like"/>
</dbReference>